<dbReference type="GO" id="GO:0000162">
    <property type="term" value="P:L-tryptophan biosynthetic process"/>
    <property type="evidence" value="ECO:0007669"/>
    <property type="project" value="TreeGrafter"/>
</dbReference>
<evidence type="ECO:0000256" key="3">
    <source>
        <dbReference type="ARBA" id="ARBA00013139"/>
    </source>
</evidence>
<dbReference type="STRING" id="1121307.CLCY_2c00760"/>
<dbReference type="OrthoDB" id="9803598at2"/>
<dbReference type="EMBL" id="LFVU01000027">
    <property type="protein sequence ID" value="KMT21316.1"/>
    <property type="molecule type" value="Genomic_DNA"/>
</dbReference>
<comment type="caution">
    <text evidence="13">The sequence shown here is derived from an EMBL/GenBank/DDBJ whole genome shotgun (WGS) entry which is preliminary data.</text>
</comment>
<protein>
    <recommendedName>
        <fullName evidence="4">Anthranilate synthase component 1</fullName>
        <ecNumber evidence="3">2.6.1.85</ecNumber>
    </recommendedName>
</protein>
<evidence type="ECO:0000256" key="10">
    <source>
        <dbReference type="ARBA" id="ARBA00047683"/>
    </source>
</evidence>
<proteinExistence type="predicted"/>
<dbReference type="GO" id="GO:0004049">
    <property type="term" value="F:anthranilate synthase activity"/>
    <property type="evidence" value="ECO:0007669"/>
    <property type="project" value="UniProtKB-EC"/>
</dbReference>
<dbReference type="EC" id="2.6.1.85" evidence="3"/>
<dbReference type="InterPro" id="IPR005801">
    <property type="entry name" value="ADC_synthase"/>
</dbReference>
<dbReference type="InterPro" id="IPR015890">
    <property type="entry name" value="Chorismate_C"/>
</dbReference>
<dbReference type="PRINTS" id="PR00095">
    <property type="entry name" value="ANTSNTHASEI"/>
</dbReference>
<gene>
    <name evidence="13" type="primary">pabB</name>
    <name evidence="13" type="ORF">CLCY_2c00760</name>
</gene>
<evidence type="ECO:0000259" key="11">
    <source>
        <dbReference type="Pfam" id="PF00425"/>
    </source>
</evidence>
<evidence type="ECO:0000313" key="13">
    <source>
        <dbReference type="EMBL" id="KMT21316.1"/>
    </source>
</evidence>
<organism evidence="13 14">
    <name type="scientific">Clostridium cylindrosporum DSM 605</name>
    <dbReference type="NCBI Taxonomy" id="1121307"/>
    <lineage>
        <taxon>Bacteria</taxon>
        <taxon>Bacillati</taxon>
        <taxon>Bacillota</taxon>
        <taxon>Clostridia</taxon>
        <taxon>Eubacteriales</taxon>
        <taxon>Clostridiaceae</taxon>
        <taxon>Clostridium</taxon>
    </lineage>
</organism>
<comment type="catalytic activity">
    <reaction evidence="10">
        <text>chorismate + L-glutamine = anthranilate + pyruvate + L-glutamate + H(+)</text>
        <dbReference type="Rhea" id="RHEA:21732"/>
        <dbReference type="ChEBI" id="CHEBI:15361"/>
        <dbReference type="ChEBI" id="CHEBI:15378"/>
        <dbReference type="ChEBI" id="CHEBI:16567"/>
        <dbReference type="ChEBI" id="CHEBI:29748"/>
        <dbReference type="ChEBI" id="CHEBI:29985"/>
        <dbReference type="ChEBI" id="CHEBI:58359"/>
        <dbReference type="EC" id="4.1.3.27"/>
    </reaction>
</comment>
<name>A0A0J8G0J3_CLOCY</name>
<dbReference type="InterPro" id="IPR019999">
    <property type="entry name" value="Anth_synth_I-like"/>
</dbReference>
<dbReference type="GO" id="GO:0046820">
    <property type="term" value="F:4-amino-4-deoxychorismate synthase activity"/>
    <property type="evidence" value="ECO:0007669"/>
    <property type="project" value="UniProtKB-EC"/>
</dbReference>
<dbReference type="Proteomes" id="UP000036756">
    <property type="component" value="Unassembled WGS sequence"/>
</dbReference>
<evidence type="ECO:0000256" key="4">
    <source>
        <dbReference type="ARBA" id="ARBA00020653"/>
    </source>
</evidence>
<dbReference type="InterPro" id="IPR006805">
    <property type="entry name" value="Anth_synth_I_N"/>
</dbReference>
<keyword evidence="5 13" id="KW-0808">Transferase</keyword>
<dbReference type="Gene3D" id="3.60.120.10">
    <property type="entry name" value="Anthranilate synthase"/>
    <property type="match status" value="1"/>
</dbReference>
<reference evidence="13 14" key="1">
    <citation type="submission" date="2015-06" db="EMBL/GenBank/DDBJ databases">
        <title>Draft genome sequence of the purine-degrading Clostridium cylindrosporum HC-1 (DSM 605).</title>
        <authorList>
            <person name="Poehlein A."/>
            <person name="Schiel-Bengelsdorf B."/>
            <person name="Bengelsdorf F."/>
            <person name="Daniel R."/>
            <person name="Duerre P."/>
        </authorList>
    </citation>
    <scope>NUCLEOTIDE SEQUENCE [LARGE SCALE GENOMIC DNA]</scope>
    <source>
        <strain evidence="13 14">DSM 605</strain>
    </source>
</reference>
<accession>A0A0J8G0J3</accession>
<evidence type="ECO:0000256" key="6">
    <source>
        <dbReference type="ARBA" id="ARBA00022723"/>
    </source>
</evidence>
<evidence type="ECO:0000256" key="1">
    <source>
        <dbReference type="ARBA" id="ARBA00001946"/>
    </source>
</evidence>
<evidence type="ECO:0000259" key="12">
    <source>
        <dbReference type="Pfam" id="PF04715"/>
    </source>
</evidence>
<evidence type="ECO:0000256" key="5">
    <source>
        <dbReference type="ARBA" id="ARBA00022679"/>
    </source>
</evidence>
<keyword evidence="6" id="KW-0479">Metal-binding</keyword>
<dbReference type="InterPro" id="IPR005802">
    <property type="entry name" value="ADC_synth_comp_1"/>
</dbReference>
<evidence type="ECO:0000256" key="7">
    <source>
        <dbReference type="ARBA" id="ARBA00022842"/>
    </source>
</evidence>
<sequence>MALTTLEYCLDPFYTYMKVKDKNTHLLESSLKVKDTGNYSIIVFNPKEVISYAGGKTYVERDGNKAEVKEDILSTLDKIILEKKQLGTGLIFDGGFVGYLSYDYGMELMGVPRTNPNSFEIPDIYFGYYEDFVVIDHVDSKTYIYTDNEEIIEELKSLKDLEYPRKDIEGVKLTSNFTKEEFENRVKSVRDYIKKGDVYEVNIAQQYSGYGSVNPYDVYSTFRKVNRGPYNAFMDISEGNYILSTSPEQFIRKRGNILTTRPIKGTVPRVDDKDENERLKDYLYNSEKTRSELLMIIDLERNDLSRVCIPGTVRVESLFDVEEYATVNHLVSTIAGDVSVDTTFGDIIRGTFPGGSITGAPKLRSLEVIDELESVSRGIYTGAIGYISNNGDFDFNIAIRTPVITNEGVFYSVGGGMVWDSDPEEEYEETLHKGKAINRSLTGKED</sequence>
<dbReference type="PANTHER" id="PTHR11236">
    <property type="entry name" value="AMINOBENZOATE/ANTHRANILATE SYNTHASE"/>
    <property type="match status" value="1"/>
</dbReference>
<keyword evidence="14" id="KW-1185">Reference proteome</keyword>
<dbReference type="GO" id="GO:0009396">
    <property type="term" value="P:folic acid-containing compound biosynthetic process"/>
    <property type="evidence" value="ECO:0007669"/>
    <property type="project" value="InterPro"/>
</dbReference>
<keyword evidence="7" id="KW-0460">Magnesium</keyword>
<evidence type="ECO:0000256" key="9">
    <source>
        <dbReference type="ARBA" id="ARBA00025634"/>
    </source>
</evidence>
<dbReference type="AlphaFoldDB" id="A0A0J8G0J3"/>
<comment type="function">
    <text evidence="9">Part of a heterotetrameric complex that catalyzes the two-step biosynthesis of anthranilate, an intermediate in the biosynthesis of L-tryptophan. In the first step, the glutamine-binding beta subunit (TrpG) of anthranilate synthase (AS) provides the glutamine amidotransferase activity which generates ammonia as a substrate that, along with chorismate, is used in the second step, catalyzed by the large alpha subunit of AS (TrpE) to produce anthranilate. In the absence of TrpG, TrpE can synthesize anthranilate directly from chorismate and high concentrations of ammonia.</text>
</comment>
<feature type="domain" description="Chorismate-utilising enzyme C-terminal" evidence="11">
    <location>
        <begin position="179"/>
        <end position="433"/>
    </location>
</feature>
<dbReference type="SUPFAM" id="SSF56322">
    <property type="entry name" value="ADC synthase"/>
    <property type="match status" value="1"/>
</dbReference>
<keyword evidence="13" id="KW-0032">Aminotransferase</keyword>
<dbReference type="Pfam" id="PF04715">
    <property type="entry name" value="Anth_synt_I_N"/>
    <property type="match status" value="1"/>
</dbReference>
<feature type="domain" description="Anthranilate synthase component I N-terminal" evidence="12">
    <location>
        <begin position="10"/>
        <end position="144"/>
    </location>
</feature>
<keyword evidence="8" id="KW-0456">Lyase</keyword>
<dbReference type="NCBIfam" id="TIGR00553">
    <property type="entry name" value="pabB"/>
    <property type="match status" value="1"/>
</dbReference>
<evidence type="ECO:0000256" key="2">
    <source>
        <dbReference type="ARBA" id="ARBA00011575"/>
    </source>
</evidence>
<dbReference type="Pfam" id="PF00425">
    <property type="entry name" value="Chorismate_bind"/>
    <property type="match status" value="1"/>
</dbReference>
<evidence type="ECO:0000256" key="8">
    <source>
        <dbReference type="ARBA" id="ARBA00023239"/>
    </source>
</evidence>
<dbReference type="GO" id="GO:0046872">
    <property type="term" value="F:metal ion binding"/>
    <property type="evidence" value="ECO:0007669"/>
    <property type="project" value="UniProtKB-KW"/>
</dbReference>
<dbReference type="RefSeq" id="WP_048570762.1">
    <property type="nucleotide sequence ID" value="NZ_LFVU01000027.1"/>
</dbReference>
<dbReference type="PANTHER" id="PTHR11236:SF48">
    <property type="entry name" value="ISOCHORISMATE SYNTHASE MENF"/>
    <property type="match status" value="1"/>
</dbReference>
<comment type="subunit">
    <text evidence="2">Heterotetramer consisting of two non-identical subunits: a beta subunit (TrpG) and a large alpha subunit (TrpE).</text>
</comment>
<comment type="cofactor">
    <cofactor evidence="1">
        <name>Mg(2+)</name>
        <dbReference type="ChEBI" id="CHEBI:18420"/>
    </cofactor>
</comment>
<dbReference type="PATRIC" id="fig|1121307.3.peg.933"/>
<evidence type="ECO:0000313" key="14">
    <source>
        <dbReference type="Proteomes" id="UP000036756"/>
    </source>
</evidence>